<feature type="active site" evidence="3">
    <location>
        <position position="46"/>
    </location>
</feature>
<evidence type="ECO:0000256" key="1">
    <source>
        <dbReference type="ARBA" id="ARBA00008270"/>
    </source>
</evidence>
<accession>D2AQP3</accession>
<organism evidence="4 5">
    <name type="scientific">Streptosporangium roseum (strain ATCC 12428 / DSM 43021 / JCM 3005 / KCTC 9067 / NCIMB 10171 / NRRL 2505 / NI 9100)</name>
    <dbReference type="NCBI Taxonomy" id="479432"/>
    <lineage>
        <taxon>Bacteria</taxon>
        <taxon>Bacillati</taxon>
        <taxon>Actinomycetota</taxon>
        <taxon>Actinomycetes</taxon>
        <taxon>Streptosporangiales</taxon>
        <taxon>Streptosporangiaceae</taxon>
        <taxon>Streptosporangium</taxon>
    </lineage>
</organism>
<dbReference type="eggNOG" id="COG0384">
    <property type="taxonomic scope" value="Bacteria"/>
</dbReference>
<comment type="similarity">
    <text evidence="1">Belongs to the PhzF family.</text>
</comment>
<evidence type="ECO:0000256" key="2">
    <source>
        <dbReference type="ARBA" id="ARBA00023235"/>
    </source>
</evidence>
<keyword evidence="5" id="KW-1185">Reference proteome</keyword>
<dbReference type="STRING" id="479432.Sros_3504"/>
<dbReference type="Proteomes" id="UP000002029">
    <property type="component" value="Chromosome"/>
</dbReference>
<proteinExistence type="inferred from homology"/>
<dbReference type="AlphaFoldDB" id="D2AQP3"/>
<dbReference type="GO" id="GO:0016853">
    <property type="term" value="F:isomerase activity"/>
    <property type="evidence" value="ECO:0007669"/>
    <property type="project" value="UniProtKB-KW"/>
</dbReference>
<dbReference type="EMBL" id="CP001814">
    <property type="protein sequence ID" value="ACZ86440.1"/>
    <property type="molecule type" value="Genomic_DNA"/>
</dbReference>
<dbReference type="PIRSF" id="PIRSF016184">
    <property type="entry name" value="PhzC_PhzF"/>
    <property type="match status" value="1"/>
</dbReference>
<dbReference type="SUPFAM" id="SSF54506">
    <property type="entry name" value="Diaminopimelate epimerase-like"/>
    <property type="match status" value="1"/>
</dbReference>
<protein>
    <submittedName>
        <fullName evidence="4">PhzF family phenazine biosynthesis protein</fullName>
    </submittedName>
</protein>
<evidence type="ECO:0000313" key="5">
    <source>
        <dbReference type="Proteomes" id="UP000002029"/>
    </source>
</evidence>
<dbReference type="KEGG" id="sro:Sros_3504"/>
<dbReference type="GO" id="GO:0005737">
    <property type="term" value="C:cytoplasm"/>
    <property type="evidence" value="ECO:0007669"/>
    <property type="project" value="TreeGrafter"/>
</dbReference>
<dbReference type="PANTHER" id="PTHR13774">
    <property type="entry name" value="PHENAZINE BIOSYNTHESIS PROTEIN"/>
    <property type="match status" value="1"/>
</dbReference>
<evidence type="ECO:0000256" key="3">
    <source>
        <dbReference type="PIRSR" id="PIRSR016184-1"/>
    </source>
</evidence>
<name>D2AQP3_STRRD</name>
<dbReference type="InterPro" id="IPR003719">
    <property type="entry name" value="Phenazine_PhzF-like"/>
</dbReference>
<dbReference type="NCBIfam" id="TIGR00654">
    <property type="entry name" value="PhzF_family"/>
    <property type="match status" value="1"/>
</dbReference>
<dbReference type="Gene3D" id="3.10.310.10">
    <property type="entry name" value="Diaminopimelate Epimerase, Chain A, domain 1"/>
    <property type="match status" value="2"/>
</dbReference>
<reference evidence="4 5" key="1">
    <citation type="journal article" date="2010" name="Stand. Genomic Sci.">
        <title>Complete genome sequence of Streptosporangium roseum type strain (NI 9100).</title>
        <authorList>
            <person name="Nolan M."/>
            <person name="Sikorski J."/>
            <person name="Jando M."/>
            <person name="Lucas S."/>
            <person name="Lapidus A."/>
            <person name="Glavina Del Rio T."/>
            <person name="Chen F."/>
            <person name="Tice H."/>
            <person name="Pitluck S."/>
            <person name="Cheng J.F."/>
            <person name="Chertkov O."/>
            <person name="Sims D."/>
            <person name="Meincke L."/>
            <person name="Brettin T."/>
            <person name="Han C."/>
            <person name="Detter J.C."/>
            <person name="Bruce D."/>
            <person name="Goodwin L."/>
            <person name="Land M."/>
            <person name="Hauser L."/>
            <person name="Chang Y.J."/>
            <person name="Jeffries C.D."/>
            <person name="Ivanova N."/>
            <person name="Mavromatis K."/>
            <person name="Mikhailova N."/>
            <person name="Chen A."/>
            <person name="Palaniappan K."/>
            <person name="Chain P."/>
            <person name="Rohde M."/>
            <person name="Goker M."/>
            <person name="Bristow J."/>
            <person name="Eisen J.A."/>
            <person name="Markowitz V."/>
            <person name="Hugenholtz P."/>
            <person name="Kyrpides N.C."/>
            <person name="Klenk H.P."/>
        </authorList>
    </citation>
    <scope>NUCLEOTIDE SEQUENCE [LARGE SCALE GENOMIC DNA]</scope>
    <source>
        <strain evidence="5">ATCC 12428 / DSM 43021 / JCM 3005 / NI 9100</strain>
    </source>
</reference>
<keyword evidence="2" id="KW-0413">Isomerase</keyword>
<dbReference type="RefSeq" id="WP_012890184.1">
    <property type="nucleotide sequence ID" value="NC_013595.1"/>
</dbReference>
<dbReference type="OrthoDB" id="9788221at2"/>
<dbReference type="Pfam" id="PF02567">
    <property type="entry name" value="PhzC-PhzF"/>
    <property type="match status" value="1"/>
</dbReference>
<dbReference type="HOGENOM" id="CLU_048756_2_2_11"/>
<sequence length="281" mass="30908">MEIPLYQVDAFTDRIFWGNPAAVCPLDRWLPDEVMQAIALENNLPETAFIVPAGGAYDLRWFTPATEVELCGHATLGAAHVVLTRLRPGWEEVTFRSASGPLVVSRAGERLSLSFPALDHRPVEPPEALLLGLGPARPTAVYRSMDYLAVFEDEERLRSIVPDQARLGTLDLRGVVVTAPGSATDFSSRFFGPKLSIPEDPITGSAHCALVPYWARRLGRTRLRARQYSPRLGETLAIDLDCELRGDRVMLCGSAREYMSGTIRLSASDLVQTTKTSELEG</sequence>
<gene>
    <name evidence="4" type="ordered locus">Sros_3504</name>
</gene>
<dbReference type="PANTHER" id="PTHR13774:SF17">
    <property type="entry name" value="PHENAZINE BIOSYNTHESIS-LIKE DOMAIN-CONTAINING PROTEIN"/>
    <property type="match status" value="1"/>
</dbReference>
<evidence type="ECO:0000313" key="4">
    <source>
        <dbReference type="EMBL" id="ACZ86440.1"/>
    </source>
</evidence>